<protein>
    <submittedName>
        <fullName evidence="1">Uncharacterized protein</fullName>
    </submittedName>
</protein>
<dbReference type="AlphaFoldDB" id="A0ABC9TZE6"/>
<gene>
    <name evidence="1" type="ORF">CLOSYM_01796</name>
</gene>
<organism evidence="1 2">
    <name type="scientific">[Clostridium] symbiosum ATCC 14940</name>
    <dbReference type="NCBI Taxonomy" id="411472"/>
    <lineage>
        <taxon>Bacteria</taxon>
        <taxon>Bacillati</taxon>
        <taxon>Bacillota</taxon>
        <taxon>Clostridia</taxon>
        <taxon>Lachnospirales</taxon>
        <taxon>Lachnospiraceae</taxon>
        <taxon>Otoolea</taxon>
    </lineage>
</organism>
<reference evidence="1 2" key="1">
    <citation type="submission" date="2013-07" db="EMBL/GenBank/DDBJ databases">
        <authorList>
            <person name="Weinstock G."/>
            <person name="Sodergren E."/>
            <person name="Wylie T."/>
            <person name="Fulton L."/>
            <person name="Fulton R."/>
            <person name="Fronick C."/>
            <person name="O'Laughlin M."/>
            <person name="Godfrey J."/>
            <person name="Miner T."/>
            <person name="Herter B."/>
            <person name="Appelbaum E."/>
            <person name="Cordes M."/>
            <person name="Lek S."/>
            <person name="Wollam A."/>
            <person name="Pepin K.H."/>
            <person name="Palsikar V.B."/>
            <person name="Mitreva M."/>
            <person name="Wilson R.K."/>
        </authorList>
    </citation>
    <scope>NUCLEOTIDE SEQUENCE [LARGE SCALE GENOMIC DNA]</scope>
    <source>
        <strain evidence="1 2">ATCC 14940</strain>
    </source>
</reference>
<accession>A0ABC9TZE6</accession>
<comment type="caution">
    <text evidence="1">The sequence shown here is derived from an EMBL/GenBank/DDBJ whole genome shotgun (WGS) entry which is preliminary data.</text>
</comment>
<proteinExistence type="predicted"/>
<name>A0ABC9TZE6_CLOSY</name>
<dbReference type="Proteomes" id="UP000016491">
    <property type="component" value="Unassembled WGS sequence"/>
</dbReference>
<sequence length="57" mass="6226">MDCYGIRLTITCTLRAQATAFNENRCAMSRMLAAAAFSHGPRSKCADLSEMLPSQTI</sequence>
<evidence type="ECO:0000313" key="2">
    <source>
        <dbReference type="Proteomes" id="UP000016491"/>
    </source>
</evidence>
<dbReference type="EMBL" id="AWSU01000138">
    <property type="protein sequence ID" value="ERI77952.1"/>
    <property type="molecule type" value="Genomic_DNA"/>
</dbReference>
<evidence type="ECO:0000313" key="1">
    <source>
        <dbReference type="EMBL" id="ERI77952.1"/>
    </source>
</evidence>